<dbReference type="RefSeq" id="WP_089762718.1">
    <property type="nucleotide sequence ID" value="NZ_BKAT01000018.1"/>
</dbReference>
<dbReference type="STRING" id="408074.SAMN05660909_02983"/>
<dbReference type="Proteomes" id="UP000199656">
    <property type="component" value="Unassembled WGS sequence"/>
</dbReference>
<accession>A0A1H4D5B6</accession>
<protein>
    <submittedName>
        <fullName evidence="1">Gluconate 2-dehydrogenase subunit 3</fullName>
    </submittedName>
</protein>
<dbReference type="Pfam" id="PF13618">
    <property type="entry name" value="Gluconate_2-dh3"/>
    <property type="match status" value="1"/>
</dbReference>
<reference evidence="2" key="1">
    <citation type="submission" date="2016-10" db="EMBL/GenBank/DDBJ databases">
        <authorList>
            <person name="Varghese N."/>
            <person name="Submissions S."/>
        </authorList>
    </citation>
    <scope>NUCLEOTIDE SEQUENCE [LARGE SCALE GENOMIC DNA]</scope>
    <source>
        <strain evidence="2">DSM 23920</strain>
    </source>
</reference>
<dbReference type="InterPro" id="IPR027056">
    <property type="entry name" value="Gluconate_2DH_su3"/>
</dbReference>
<keyword evidence="2" id="KW-1185">Reference proteome</keyword>
<evidence type="ECO:0000313" key="1">
    <source>
        <dbReference type="EMBL" id="SEA68023.1"/>
    </source>
</evidence>
<gene>
    <name evidence="1" type="ORF">SAMN05660909_02983</name>
</gene>
<dbReference type="OrthoDB" id="6385145at2"/>
<dbReference type="AlphaFoldDB" id="A0A1H4D5B6"/>
<proteinExistence type="predicted"/>
<dbReference type="EMBL" id="FNRL01000012">
    <property type="protein sequence ID" value="SEA68023.1"/>
    <property type="molecule type" value="Genomic_DNA"/>
</dbReference>
<evidence type="ECO:0000313" key="2">
    <source>
        <dbReference type="Proteomes" id="UP000199656"/>
    </source>
</evidence>
<sequence length="182" mass="20421">MAVDRRSAIKQLLFVSAGFAILPSCLQKTTRSSMAIKNFSIDADQEKILAELTDTIIPPTSTPGAKSLGAPLFTVVMLDDCYTKDEQKRWVKGLKAFEEACKDMNGLGFVQCNTAQRNALVKSLEESKEDNALNYFYRTTKRETIHAYTTSKYFLTNVDIYELVPGRYKGAVPYKPQARKLS</sequence>
<organism evidence="1 2">
    <name type="scientific">Chitinophaga terrae</name>
    <name type="common">ex Kim and Jung 2007</name>
    <dbReference type="NCBI Taxonomy" id="408074"/>
    <lineage>
        <taxon>Bacteria</taxon>
        <taxon>Pseudomonadati</taxon>
        <taxon>Bacteroidota</taxon>
        <taxon>Chitinophagia</taxon>
        <taxon>Chitinophagales</taxon>
        <taxon>Chitinophagaceae</taxon>
        <taxon>Chitinophaga</taxon>
    </lineage>
</organism>
<name>A0A1H4D5B6_9BACT</name>